<reference evidence="1" key="1">
    <citation type="journal article" date="2020" name="Stud. Mycol.">
        <title>101 Dothideomycetes genomes: a test case for predicting lifestyles and emergence of pathogens.</title>
        <authorList>
            <person name="Haridas S."/>
            <person name="Albert R."/>
            <person name="Binder M."/>
            <person name="Bloem J."/>
            <person name="Labutti K."/>
            <person name="Salamov A."/>
            <person name="Andreopoulos B."/>
            <person name="Baker S."/>
            <person name="Barry K."/>
            <person name="Bills G."/>
            <person name="Bluhm B."/>
            <person name="Cannon C."/>
            <person name="Castanera R."/>
            <person name="Culley D."/>
            <person name="Daum C."/>
            <person name="Ezra D."/>
            <person name="Gonzalez J."/>
            <person name="Henrissat B."/>
            <person name="Kuo A."/>
            <person name="Liang C."/>
            <person name="Lipzen A."/>
            <person name="Lutzoni F."/>
            <person name="Magnuson J."/>
            <person name="Mondo S."/>
            <person name="Nolan M."/>
            <person name="Ohm R."/>
            <person name="Pangilinan J."/>
            <person name="Park H.-J."/>
            <person name="Ramirez L."/>
            <person name="Alfaro M."/>
            <person name="Sun H."/>
            <person name="Tritt A."/>
            <person name="Yoshinaga Y."/>
            <person name="Zwiers L.-H."/>
            <person name="Turgeon B."/>
            <person name="Goodwin S."/>
            <person name="Spatafora J."/>
            <person name="Crous P."/>
            <person name="Grigoriev I."/>
        </authorList>
    </citation>
    <scope>NUCLEOTIDE SEQUENCE</scope>
    <source>
        <strain evidence="1">CBS 279.74</strain>
    </source>
</reference>
<dbReference type="EMBL" id="MU005767">
    <property type="protein sequence ID" value="KAF2711480.1"/>
    <property type="molecule type" value="Genomic_DNA"/>
</dbReference>
<sequence length="175" mass="20115">MVPRTICRCHAEYIASLFFYPKIFGFHYLDGTARPIEGKCVPTTAWVYCSEVICFYCDLLLFGSELMMLTLNFRTRLGAGESSCFLRVRGRLWPLLQYRISCRITTYFIKVLFFNCGICVRDDGIGCASARLIYSCQPKKIISGDYSRLSPINSQLHRRTRVCALAWTRFPSAQL</sequence>
<accession>A0A6G1KFC6</accession>
<organism evidence="1 2">
    <name type="scientific">Pleomassaria siparia CBS 279.74</name>
    <dbReference type="NCBI Taxonomy" id="1314801"/>
    <lineage>
        <taxon>Eukaryota</taxon>
        <taxon>Fungi</taxon>
        <taxon>Dikarya</taxon>
        <taxon>Ascomycota</taxon>
        <taxon>Pezizomycotina</taxon>
        <taxon>Dothideomycetes</taxon>
        <taxon>Pleosporomycetidae</taxon>
        <taxon>Pleosporales</taxon>
        <taxon>Pleomassariaceae</taxon>
        <taxon>Pleomassaria</taxon>
    </lineage>
</organism>
<dbReference type="AlphaFoldDB" id="A0A6G1KFC6"/>
<gene>
    <name evidence="1" type="ORF">K504DRAFT_220971</name>
</gene>
<evidence type="ECO:0000313" key="2">
    <source>
        <dbReference type="Proteomes" id="UP000799428"/>
    </source>
</evidence>
<dbReference type="Proteomes" id="UP000799428">
    <property type="component" value="Unassembled WGS sequence"/>
</dbReference>
<name>A0A6G1KFC6_9PLEO</name>
<keyword evidence="2" id="KW-1185">Reference proteome</keyword>
<proteinExistence type="predicted"/>
<protein>
    <submittedName>
        <fullName evidence="1">Uncharacterized protein</fullName>
    </submittedName>
</protein>
<evidence type="ECO:0000313" key="1">
    <source>
        <dbReference type="EMBL" id="KAF2711480.1"/>
    </source>
</evidence>